<dbReference type="GO" id="GO:0005975">
    <property type="term" value="P:carbohydrate metabolic process"/>
    <property type="evidence" value="ECO:0007669"/>
    <property type="project" value="InterPro"/>
</dbReference>
<proteinExistence type="inferred from homology"/>
<evidence type="ECO:0000259" key="10">
    <source>
        <dbReference type="Pfam" id="PF06722"/>
    </source>
</evidence>
<accession>A0A9P5YEN3</accession>
<evidence type="ECO:0000256" key="2">
    <source>
        <dbReference type="ARBA" id="ARBA00012650"/>
    </source>
</evidence>
<evidence type="ECO:0000256" key="8">
    <source>
        <dbReference type="SAM" id="MobiDB-lite"/>
    </source>
</evidence>
<dbReference type="Pfam" id="PF03033">
    <property type="entry name" value="Glyco_transf_28"/>
    <property type="match status" value="1"/>
</dbReference>
<dbReference type="EC" id="2.4.1.173" evidence="2"/>
<organism evidence="11 12">
    <name type="scientific">Collybia nuda</name>
    <dbReference type="NCBI Taxonomy" id="64659"/>
    <lineage>
        <taxon>Eukaryota</taxon>
        <taxon>Fungi</taxon>
        <taxon>Dikarya</taxon>
        <taxon>Basidiomycota</taxon>
        <taxon>Agaricomycotina</taxon>
        <taxon>Agaricomycetes</taxon>
        <taxon>Agaricomycetidae</taxon>
        <taxon>Agaricales</taxon>
        <taxon>Tricholomatineae</taxon>
        <taxon>Clitocybaceae</taxon>
        <taxon>Collybia</taxon>
    </lineage>
</organism>
<keyword evidence="3" id="KW-0328">Glycosyltransferase</keyword>
<dbReference type="PANTHER" id="PTHR48050">
    <property type="entry name" value="STEROL 3-BETA-GLUCOSYLTRANSFERASE"/>
    <property type="match status" value="1"/>
</dbReference>
<protein>
    <recommendedName>
        <fullName evidence="2">sterol 3beta-glucosyltransferase</fullName>
        <ecNumber evidence="2">2.4.1.173</ecNumber>
    </recommendedName>
    <alternativeName>
        <fullName evidence="5">Autophagy-related protein 26</fullName>
    </alternativeName>
</protein>
<dbReference type="Pfam" id="PF06722">
    <property type="entry name" value="EryCIII-like_C"/>
    <property type="match status" value="1"/>
</dbReference>
<dbReference type="OrthoDB" id="10261837at2759"/>
<evidence type="ECO:0000313" key="12">
    <source>
        <dbReference type="Proteomes" id="UP000807353"/>
    </source>
</evidence>
<reference evidence="11" key="1">
    <citation type="submission" date="2020-11" db="EMBL/GenBank/DDBJ databases">
        <authorList>
            <consortium name="DOE Joint Genome Institute"/>
            <person name="Ahrendt S."/>
            <person name="Riley R."/>
            <person name="Andreopoulos W."/>
            <person name="Labutti K."/>
            <person name="Pangilinan J."/>
            <person name="Ruiz-Duenas F.J."/>
            <person name="Barrasa J.M."/>
            <person name="Sanchez-Garcia M."/>
            <person name="Camarero S."/>
            <person name="Miyauchi S."/>
            <person name="Serrano A."/>
            <person name="Linde D."/>
            <person name="Babiker R."/>
            <person name="Drula E."/>
            <person name="Ayuso-Fernandez I."/>
            <person name="Pacheco R."/>
            <person name="Padilla G."/>
            <person name="Ferreira P."/>
            <person name="Barriuso J."/>
            <person name="Kellner H."/>
            <person name="Castanera R."/>
            <person name="Alfaro M."/>
            <person name="Ramirez L."/>
            <person name="Pisabarro A.G."/>
            <person name="Kuo A."/>
            <person name="Tritt A."/>
            <person name="Lipzen A."/>
            <person name="He G."/>
            <person name="Yan M."/>
            <person name="Ng V."/>
            <person name="Cullen D."/>
            <person name="Martin F."/>
            <person name="Rosso M.-N."/>
            <person name="Henrissat B."/>
            <person name="Hibbett D."/>
            <person name="Martinez A.T."/>
            <person name="Grigoriev I.V."/>
        </authorList>
    </citation>
    <scope>NUCLEOTIDE SEQUENCE</scope>
    <source>
        <strain evidence="11">CBS 247.69</strain>
    </source>
</reference>
<gene>
    <name evidence="11" type="ORF">BDZ94DRAFT_1153412</name>
</gene>
<dbReference type="SUPFAM" id="SSF53756">
    <property type="entry name" value="UDP-Glycosyltransferase/glycogen phosphorylase"/>
    <property type="match status" value="1"/>
</dbReference>
<keyword evidence="4" id="KW-0808">Transferase</keyword>
<evidence type="ECO:0000256" key="7">
    <source>
        <dbReference type="ARBA" id="ARBA00049453"/>
    </source>
</evidence>
<dbReference type="FunFam" id="3.40.50.2000:FF:000029">
    <property type="entry name" value="Sterol 3-beta-glucosyltransferase"/>
    <property type="match status" value="1"/>
</dbReference>
<dbReference type="InterPro" id="IPR004276">
    <property type="entry name" value="GlycoTrans_28_N"/>
</dbReference>
<dbReference type="InterPro" id="IPR010610">
    <property type="entry name" value="EryCIII-like_C"/>
</dbReference>
<evidence type="ECO:0000256" key="6">
    <source>
        <dbReference type="ARBA" id="ARBA00047886"/>
    </source>
</evidence>
<dbReference type="CDD" id="cd03784">
    <property type="entry name" value="GT1_Gtf-like"/>
    <property type="match status" value="1"/>
</dbReference>
<dbReference type="PANTHER" id="PTHR48050:SF26">
    <property type="entry name" value="STEROL 3-BETA-GLUCOSYLTRANSFERASE"/>
    <property type="match status" value="1"/>
</dbReference>
<dbReference type="EMBL" id="MU150232">
    <property type="protein sequence ID" value="KAF9468587.1"/>
    <property type="molecule type" value="Genomic_DNA"/>
</dbReference>
<dbReference type="GO" id="GO:0016906">
    <property type="term" value="F:sterol 3-beta-glucosyltransferase activity"/>
    <property type="evidence" value="ECO:0007669"/>
    <property type="project" value="UniProtKB-EC"/>
</dbReference>
<sequence length="1046" mass="116561">MKPTEPPTMSQIYCDAAAFEKVLAGSGCINSRGSDKNGANGFADLVGRDLNSSEKAVAGRIARLCVTQYSWTPDDPTAEIDTHEEPKSPDHQSWELEKPLESPVIHRVQADNDDTWKLNPRQIIDLLVQEFGPLTSEGEEERLVLETDGCLIHDVIIVGVIHITTHRLTFHASLFSSHPNLPPSQRIIKAGPAILHRKGWRSKRRVWLELSHDMMCTYASSGDEGRIRPLCTILLSFIDEVLPPEPKQPRHMRIKLGPKGHSKVDYAEFDTEESAQDWRRELTGAIFLQRHQRREALENPDVDVDTGVRLSCPLNRVARVQFGGYAEFPCIASLCIVGLPSDERSDNFDESITETQTIHIGTVRPNPVWGQLDDYVKVAKRRLECRPLEQFPVLIDFGPLSFSETQSSWDIDDTVPGLKEKTVRNALSLSASESDLWIIRARVYRNISSSGYLVVSQHFVCFWGKSFTPCDVKYRIPTATIQSVKSFHLNFCRLDGLTLELKGQPSLKILFSKSTMRDEAVYRISSIANSYEINQTISNVSHLSSSPESLDPLSPMTISTTSSNGFTRTPSKQLNRSATGIFAPLSRSLAAAVAVGLPPAVQLKMPKAINLPREILTSMAPLHFVCLTIGSRGDVQPYIALGLGLMKEGHRVTIVTHVEYREWIISFGINHRTAGGDPGALMKLSVDNKMFSPEFFRESLSKFRPWLDHLLADAWEGCRDADVLLESPSAMAGVHIAEALNIPYIRTFTMPWTKTNEFPHPFLSPPVESPTFNSASNVMWTATSGQINRWRRRTMKIPNTDMGHLAQSKIVFIYNFSQAVVSKPLDWPDTTNISGYWFLDNPDLNWSPPADLLTWMAKARADGKAIVYIGFGSITVPHPKRVTARIVEAVLQSDVRAIISKGWSSRMNKSNKVDNDVNIPPECYIVDKIPHDWLFPRIDAALHHGGAGTTGASLRAGIPTIIKPWFGDQFFWGSRVQKLGAGLRVPSLRVNEMAAALIKATTSTTMKEKAGQVGEKIRSEDGVHTAIHTIYTYLPRASLKRASLGK</sequence>
<feature type="domain" description="Erythromycin biosynthesis protein CIII-like C-terminal" evidence="10">
    <location>
        <begin position="914"/>
        <end position="1019"/>
    </location>
</feature>
<evidence type="ECO:0000256" key="3">
    <source>
        <dbReference type="ARBA" id="ARBA00022676"/>
    </source>
</evidence>
<dbReference type="Proteomes" id="UP000807353">
    <property type="component" value="Unassembled WGS sequence"/>
</dbReference>
<keyword evidence="12" id="KW-1185">Reference proteome</keyword>
<evidence type="ECO:0000313" key="11">
    <source>
        <dbReference type="EMBL" id="KAF9468587.1"/>
    </source>
</evidence>
<evidence type="ECO:0000256" key="4">
    <source>
        <dbReference type="ARBA" id="ARBA00022679"/>
    </source>
</evidence>
<feature type="region of interest" description="Disordered" evidence="8">
    <location>
        <begin position="74"/>
        <end position="97"/>
    </location>
</feature>
<dbReference type="Gene3D" id="3.40.50.2000">
    <property type="entry name" value="Glycogen Phosphorylase B"/>
    <property type="match status" value="2"/>
</dbReference>
<dbReference type="AlphaFoldDB" id="A0A9P5YEN3"/>
<comment type="similarity">
    <text evidence="1">Belongs to the glycosyltransferase 28 family.</text>
</comment>
<evidence type="ECO:0000256" key="5">
    <source>
        <dbReference type="ARBA" id="ARBA00029843"/>
    </source>
</evidence>
<feature type="compositionally biased region" description="Basic and acidic residues" evidence="8">
    <location>
        <begin position="80"/>
        <end position="97"/>
    </location>
</feature>
<evidence type="ECO:0000259" key="9">
    <source>
        <dbReference type="Pfam" id="PF03033"/>
    </source>
</evidence>
<dbReference type="InterPro" id="IPR050426">
    <property type="entry name" value="Glycosyltransferase_28"/>
</dbReference>
<comment type="catalytic activity">
    <reaction evidence="6">
        <text>ergosterol + UDP-alpha-D-glucose = ergosteryl 3-beta-D-glucoside + UDP + H(+)</text>
        <dbReference type="Rhea" id="RHEA:61836"/>
        <dbReference type="ChEBI" id="CHEBI:15378"/>
        <dbReference type="ChEBI" id="CHEBI:16933"/>
        <dbReference type="ChEBI" id="CHEBI:52973"/>
        <dbReference type="ChEBI" id="CHEBI:58223"/>
        <dbReference type="ChEBI" id="CHEBI:58885"/>
    </reaction>
    <physiologicalReaction direction="left-to-right" evidence="6">
        <dbReference type="Rhea" id="RHEA:61837"/>
    </physiologicalReaction>
</comment>
<dbReference type="SUPFAM" id="SSF50729">
    <property type="entry name" value="PH domain-like"/>
    <property type="match status" value="1"/>
</dbReference>
<comment type="caution">
    <text evidence="11">The sequence shown here is derived from an EMBL/GenBank/DDBJ whole genome shotgun (WGS) entry which is preliminary data.</text>
</comment>
<dbReference type="InterPro" id="IPR002213">
    <property type="entry name" value="UDP_glucos_trans"/>
</dbReference>
<dbReference type="FunFam" id="3.40.50.2000:FF:000009">
    <property type="entry name" value="Sterol 3-beta-glucosyltransferase UGT80A2"/>
    <property type="match status" value="1"/>
</dbReference>
<comment type="catalytic activity">
    <reaction evidence="7">
        <text>a sterol + UDP-alpha-D-glucose = a sterol 3-beta-D-glucoside + UDP + H(+)</text>
        <dbReference type="Rhea" id="RHEA:22724"/>
        <dbReference type="ChEBI" id="CHEBI:15378"/>
        <dbReference type="ChEBI" id="CHEBI:15889"/>
        <dbReference type="ChEBI" id="CHEBI:37424"/>
        <dbReference type="ChEBI" id="CHEBI:58223"/>
        <dbReference type="ChEBI" id="CHEBI:58885"/>
        <dbReference type="EC" id="2.4.1.173"/>
    </reaction>
    <physiologicalReaction direction="left-to-right" evidence="7">
        <dbReference type="Rhea" id="RHEA:22725"/>
    </physiologicalReaction>
</comment>
<evidence type="ECO:0000256" key="1">
    <source>
        <dbReference type="ARBA" id="ARBA00006962"/>
    </source>
</evidence>
<name>A0A9P5YEN3_9AGAR</name>
<feature type="domain" description="Glycosyltransferase family 28 N-terminal" evidence="9">
    <location>
        <begin position="625"/>
        <end position="758"/>
    </location>
</feature>
<dbReference type="GO" id="GO:0016125">
    <property type="term" value="P:sterol metabolic process"/>
    <property type="evidence" value="ECO:0007669"/>
    <property type="project" value="TreeGrafter"/>
</dbReference>